<keyword evidence="1" id="KW-0723">Serine/threonine-protein kinase</keyword>
<keyword evidence="4 7" id="KW-0418">Kinase</keyword>
<name>A0A4E0R1Z1_FASHE</name>
<feature type="non-terminal residue" evidence="7">
    <location>
        <position position="1"/>
    </location>
</feature>
<dbReference type="Gene3D" id="1.10.510.10">
    <property type="entry name" value="Transferase(Phosphotransferase) domain 1"/>
    <property type="match status" value="1"/>
</dbReference>
<comment type="caution">
    <text evidence="7">The sequence shown here is derived from an EMBL/GenBank/DDBJ whole genome shotgun (WGS) entry which is preliminary data.</text>
</comment>
<keyword evidence="2" id="KW-0808">Transferase</keyword>
<evidence type="ECO:0000256" key="5">
    <source>
        <dbReference type="ARBA" id="ARBA00022840"/>
    </source>
</evidence>
<feature type="domain" description="AGC-kinase C-terminal" evidence="6">
    <location>
        <begin position="94"/>
        <end position="139"/>
    </location>
</feature>
<dbReference type="GO" id="GO:0004674">
    <property type="term" value="F:protein serine/threonine kinase activity"/>
    <property type="evidence" value="ECO:0007669"/>
    <property type="project" value="UniProtKB-KW"/>
</dbReference>
<dbReference type="PANTHER" id="PTHR24353">
    <property type="entry name" value="CYCLIC NUCLEOTIDE-DEPENDENT PROTEIN KINASE"/>
    <property type="match status" value="1"/>
</dbReference>
<proteinExistence type="predicted"/>
<dbReference type="AlphaFoldDB" id="A0A4E0R1Z1"/>
<dbReference type="Proteomes" id="UP000230066">
    <property type="component" value="Unassembled WGS sequence"/>
</dbReference>
<evidence type="ECO:0000259" key="6">
    <source>
        <dbReference type="PROSITE" id="PS51285"/>
    </source>
</evidence>
<reference evidence="7" key="1">
    <citation type="submission" date="2019-03" db="EMBL/GenBank/DDBJ databases">
        <title>Improved annotation for the trematode Fasciola hepatica.</title>
        <authorList>
            <person name="Choi Y.-J."/>
            <person name="Martin J."/>
            <person name="Mitreva M."/>
        </authorList>
    </citation>
    <scope>NUCLEOTIDE SEQUENCE [LARGE SCALE GENOMIC DNA]</scope>
</reference>
<keyword evidence="3" id="KW-0547">Nucleotide-binding</keyword>
<dbReference type="Gene3D" id="3.30.200.20">
    <property type="entry name" value="Phosphorylase Kinase, domain 1"/>
    <property type="match status" value="1"/>
</dbReference>
<dbReference type="PROSITE" id="PS51285">
    <property type="entry name" value="AGC_KINASE_CTER"/>
    <property type="match status" value="1"/>
</dbReference>
<evidence type="ECO:0000256" key="3">
    <source>
        <dbReference type="ARBA" id="ARBA00022741"/>
    </source>
</evidence>
<accession>A0A4E0R1Z1</accession>
<organism evidence="7 8">
    <name type="scientific">Fasciola hepatica</name>
    <name type="common">Liver fluke</name>
    <dbReference type="NCBI Taxonomy" id="6192"/>
    <lineage>
        <taxon>Eukaryota</taxon>
        <taxon>Metazoa</taxon>
        <taxon>Spiralia</taxon>
        <taxon>Lophotrochozoa</taxon>
        <taxon>Platyhelminthes</taxon>
        <taxon>Trematoda</taxon>
        <taxon>Digenea</taxon>
        <taxon>Plagiorchiida</taxon>
        <taxon>Echinostomata</taxon>
        <taxon>Echinostomatoidea</taxon>
        <taxon>Fasciolidae</taxon>
        <taxon>Fasciola</taxon>
    </lineage>
</organism>
<evidence type="ECO:0000256" key="4">
    <source>
        <dbReference type="ARBA" id="ARBA00022777"/>
    </source>
</evidence>
<evidence type="ECO:0000256" key="2">
    <source>
        <dbReference type="ARBA" id="ARBA00022679"/>
    </source>
</evidence>
<dbReference type="SUPFAM" id="SSF56112">
    <property type="entry name" value="Protein kinase-like (PK-like)"/>
    <property type="match status" value="1"/>
</dbReference>
<protein>
    <submittedName>
        <fullName evidence="7">cGMP-dependent protein kinase</fullName>
    </submittedName>
</protein>
<dbReference type="PANTHER" id="PTHR24353:SF147">
    <property type="entry name" value="CGMP-DEPENDENT SERINE_THREONIN PROTEIN KINASE-RELATED"/>
    <property type="match status" value="1"/>
</dbReference>
<evidence type="ECO:0000313" key="8">
    <source>
        <dbReference type="Proteomes" id="UP000230066"/>
    </source>
</evidence>
<keyword evidence="5" id="KW-0067">ATP-binding</keyword>
<dbReference type="EMBL" id="JXXN02005036">
    <property type="protein sequence ID" value="THD20166.1"/>
    <property type="molecule type" value="Genomic_DNA"/>
</dbReference>
<evidence type="ECO:0000313" key="7">
    <source>
        <dbReference type="EMBL" id="THD20166.1"/>
    </source>
</evidence>
<dbReference type="InterPro" id="IPR011009">
    <property type="entry name" value="Kinase-like_dom_sf"/>
</dbReference>
<gene>
    <name evidence="7" type="ORF">D915_008888</name>
</gene>
<evidence type="ECO:0000256" key="1">
    <source>
        <dbReference type="ARBA" id="ARBA00022527"/>
    </source>
</evidence>
<dbReference type="GO" id="GO:0005524">
    <property type="term" value="F:ATP binding"/>
    <property type="evidence" value="ECO:0007669"/>
    <property type="project" value="UniProtKB-KW"/>
</dbReference>
<dbReference type="InterPro" id="IPR000961">
    <property type="entry name" value="AGC-kinase_C"/>
</dbReference>
<sequence length="139" mass="15533">GIILNKGHDHSDDHRSFGILIFKLLTVSPPFTGSNPKKIYNVVQCEIDAMEFSPIHINRTAAILIKRLYAQNPTQRFGHGFGGVIDIKLNKYFQGFDWIGAHQGTLVAPIQPTIAGPDYVSNFDKYPEKAENPPDEHFG</sequence>
<keyword evidence="8" id="KW-1185">Reference proteome</keyword>